<protein>
    <recommendedName>
        <fullName evidence="4">DUF4350 domain-containing protein</fullName>
    </recommendedName>
</protein>
<proteinExistence type="predicted"/>
<keyword evidence="3" id="KW-1185">Reference proteome</keyword>
<dbReference type="AlphaFoldDB" id="A0A7H0LHZ6"/>
<name>A0A7H0LHZ6_9SPHN</name>
<reference evidence="2 3" key="1">
    <citation type="submission" date="2020-09" db="EMBL/GenBank/DDBJ databases">
        <title>Sphingomonas sp., a new species isolated from pork steak.</title>
        <authorList>
            <person name="Heidler von Heilborn D."/>
        </authorList>
    </citation>
    <scope>NUCLEOTIDE SEQUENCE [LARGE SCALE GENOMIC DNA]</scope>
    <source>
        <strain evidence="3">S8-3T</strain>
    </source>
</reference>
<evidence type="ECO:0000313" key="3">
    <source>
        <dbReference type="Proteomes" id="UP000516148"/>
    </source>
</evidence>
<feature type="transmembrane region" description="Helical" evidence="1">
    <location>
        <begin position="21"/>
        <end position="42"/>
    </location>
</feature>
<keyword evidence="1" id="KW-0472">Membrane</keyword>
<evidence type="ECO:0008006" key="4">
    <source>
        <dbReference type="Google" id="ProtNLM"/>
    </source>
</evidence>
<gene>
    <name evidence="2" type="ORF">H3Z74_21940</name>
</gene>
<evidence type="ECO:0000256" key="1">
    <source>
        <dbReference type="SAM" id="Phobius"/>
    </source>
</evidence>
<evidence type="ECO:0000313" key="2">
    <source>
        <dbReference type="EMBL" id="QNQ09299.1"/>
    </source>
</evidence>
<organism evidence="2 3">
    <name type="scientific">Sphingomonas alpina</name>
    <dbReference type="NCBI Taxonomy" id="653931"/>
    <lineage>
        <taxon>Bacteria</taxon>
        <taxon>Pseudomonadati</taxon>
        <taxon>Pseudomonadota</taxon>
        <taxon>Alphaproteobacteria</taxon>
        <taxon>Sphingomonadales</taxon>
        <taxon>Sphingomonadaceae</taxon>
        <taxon>Sphingomonas</taxon>
    </lineage>
</organism>
<dbReference type="KEGG" id="spap:H3Z74_21940"/>
<feature type="transmembrane region" description="Helical" evidence="1">
    <location>
        <begin position="280"/>
        <end position="300"/>
    </location>
</feature>
<keyword evidence="1" id="KW-1133">Transmembrane helix</keyword>
<sequence>MSDAATGRIGGGDSAFRPLTVALMLIVGILAFVATLVLGAFAPDLRSGNNGGTHALSRAAIGFSGLYRLVEATGRHPRIIRNDHEFETGDLVILSPPDGTTNVSLPIQSRADKPTLMILPKWATKADPAVTGWVRYVGLYPRDVPERVLAPGSKLTVTRRPSGGAPLIVPETMVDAQTGTPARFTAPRPLQTITGAGLQPVITDREGRIVLGQIGTDLYVLADPDLLSNRGMKNADQAQAALALLDYLSDTGAEGIAFDVTLNGLGHSPSPLKLAFAPPFLAMTLAIAAALLLAGLHALGRFGSPQRRPRAIAFGKAALVDNTAALVRKARREAMLGGRYAQVIRERAVAAFGVPARLRDAALDAYLDKLGGRGTFSDLARAAETADDRRALLAAAQALHDWQGEKNG</sequence>
<keyword evidence="1" id="KW-0812">Transmembrane</keyword>
<accession>A0A7H0LHZ6</accession>
<dbReference type="EMBL" id="CP061038">
    <property type="protein sequence ID" value="QNQ09299.1"/>
    <property type="molecule type" value="Genomic_DNA"/>
</dbReference>
<dbReference type="Proteomes" id="UP000516148">
    <property type="component" value="Chromosome"/>
</dbReference>
<dbReference type="RefSeq" id="WP_187761616.1">
    <property type="nucleotide sequence ID" value="NZ_CP061038.1"/>
</dbReference>